<evidence type="ECO:0000256" key="11">
    <source>
        <dbReference type="PROSITE-ProRule" id="PRU00703"/>
    </source>
</evidence>
<keyword evidence="8" id="KW-0869">Chloride channel</keyword>
<dbReference type="Gene3D" id="1.10.3080.10">
    <property type="entry name" value="Clc chloride channel"/>
    <property type="match status" value="1"/>
</dbReference>
<protein>
    <submittedName>
        <fullName evidence="14">Chloride channel protein</fullName>
    </submittedName>
</protein>
<feature type="transmembrane region" description="Helical" evidence="12">
    <location>
        <begin position="69"/>
        <end position="91"/>
    </location>
</feature>
<dbReference type="AlphaFoldDB" id="A0A2V2N828"/>
<dbReference type="InterPro" id="IPR050368">
    <property type="entry name" value="ClC-type_chloride_channel"/>
</dbReference>
<organism evidence="14 15">
    <name type="scientific">Methanospirillum stamsii</name>
    <dbReference type="NCBI Taxonomy" id="1277351"/>
    <lineage>
        <taxon>Archaea</taxon>
        <taxon>Methanobacteriati</taxon>
        <taxon>Methanobacteriota</taxon>
        <taxon>Stenosarchaea group</taxon>
        <taxon>Methanomicrobia</taxon>
        <taxon>Methanomicrobiales</taxon>
        <taxon>Methanospirillaceae</taxon>
        <taxon>Methanospirillum</taxon>
    </lineage>
</organism>
<dbReference type="PANTHER" id="PTHR43427">
    <property type="entry name" value="CHLORIDE CHANNEL PROTEIN CLC-E"/>
    <property type="match status" value="1"/>
</dbReference>
<comment type="caution">
    <text evidence="14">The sequence shown here is derived from an EMBL/GenBank/DDBJ whole genome shotgun (WGS) entry which is preliminary data.</text>
</comment>
<keyword evidence="9" id="KW-0868">Chloride</keyword>
<dbReference type="GeneID" id="97608328"/>
<comment type="subcellular location">
    <subcellularLocation>
        <location evidence="1">Membrane</location>
        <topology evidence="1">Multi-pass membrane protein</topology>
    </subcellularLocation>
</comment>
<feature type="domain" description="CBS" evidence="13">
    <location>
        <begin position="472"/>
        <end position="532"/>
    </location>
</feature>
<dbReference type="PANTHER" id="PTHR43427:SF6">
    <property type="entry name" value="CHLORIDE CHANNEL PROTEIN CLC-E"/>
    <property type="match status" value="1"/>
</dbReference>
<sequence>MVSAEVILFRKTIGLSILIGIISGFGALFFFEGIRIATKIIMGDVWGYNYPVDGMSAEMIAAWSPPTNIWMFLPIICMGALVSGFLVYRFAPEAEGHGTDAAIAAFHKSGRIRRRIPLIKAIASICTISTGGSAGREGPTAQIAAGFGSIAADFLKLPEKERRIAIAAGIGAGIGTIFKAPLGGAILAAEILYLRDFESDAIVPAFLSSIIGYGIFGYFEGYEPVFSKSDLFWSISEIPLFIILGVVCAAVGIGYLEMFYRSKDFFQNLITRYNIPIYAKPVIGAACIGILVIGLASFSHETFLVALGSIGSGYGFIQLAVYNMLPLSVLLLIPIVRIITTSLTIGSGGSGGVFAPGLTIGATTGGAFGMVMHIILPDMVPMTAVPVFVICGMIALFGGIAHSPIACLIMIIEMVGDFSLFVPAMGAVAASVILVGNRTIYRSQIPNKTLSGAHRGEFDSHVLKAIPAKKAMTPLEDIISLSPEDPSYKVLTLVEKSAHYGFPVVISKNVLVGFVTIRDCKGCWDDRKIHEVMTKELVTAGPDTDLETILTDMIAMDIGHVPIVESCGDNYLILGLLTRRDITQAYAAKAQEECKRIF</sequence>
<keyword evidence="6 12" id="KW-0472">Membrane</keyword>
<evidence type="ECO:0000256" key="8">
    <source>
        <dbReference type="ARBA" id="ARBA00023173"/>
    </source>
</evidence>
<keyword evidence="10" id="KW-0407">Ion channel</keyword>
<feature type="domain" description="CBS" evidence="13">
    <location>
        <begin position="533"/>
        <end position="593"/>
    </location>
</feature>
<feature type="transmembrane region" description="Helical" evidence="12">
    <location>
        <begin position="418"/>
        <end position="436"/>
    </location>
</feature>
<evidence type="ECO:0000256" key="12">
    <source>
        <dbReference type="SAM" id="Phobius"/>
    </source>
</evidence>
<gene>
    <name evidence="14" type="ORF">DLD82_12530</name>
</gene>
<dbReference type="CDD" id="cd00400">
    <property type="entry name" value="Voltage_gated_ClC"/>
    <property type="match status" value="1"/>
</dbReference>
<dbReference type="RefSeq" id="WP_109941467.1">
    <property type="nucleotide sequence ID" value="NZ_CP176366.1"/>
</dbReference>
<proteinExistence type="predicted"/>
<feature type="transmembrane region" description="Helical" evidence="12">
    <location>
        <begin position="353"/>
        <end position="375"/>
    </location>
</feature>
<keyword evidence="3 12" id="KW-0812">Transmembrane</keyword>
<keyword evidence="5" id="KW-0406">Ion transport</keyword>
<dbReference type="PRINTS" id="PR00762">
    <property type="entry name" value="CLCHANNEL"/>
</dbReference>
<dbReference type="Pfam" id="PF00654">
    <property type="entry name" value="Voltage_CLC"/>
    <property type="match status" value="1"/>
</dbReference>
<dbReference type="SMART" id="SM00116">
    <property type="entry name" value="CBS"/>
    <property type="match status" value="2"/>
</dbReference>
<evidence type="ECO:0000313" key="15">
    <source>
        <dbReference type="Proteomes" id="UP000245934"/>
    </source>
</evidence>
<keyword evidence="7" id="KW-0028">Amino-acid biosynthesis</keyword>
<dbReference type="SUPFAM" id="SSF54631">
    <property type="entry name" value="CBS-domain pair"/>
    <property type="match status" value="1"/>
</dbReference>
<feature type="transmembrane region" description="Helical" evidence="12">
    <location>
        <begin position="12"/>
        <end position="31"/>
    </location>
</feature>
<evidence type="ECO:0000256" key="9">
    <source>
        <dbReference type="ARBA" id="ARBA00023214"/>
    </source>
</evidence>
<evidence type="ECO:0000256" key="10">
    <source>
        <dbReference type="ARBA" id="ARBA00023303"/>
    </source>
</evidence>
<dbReference type="Proteomes" id="UP000245934">
    <property type="component" value="Unassembled WGS sequence"/>
</dbReference>
<dbReference type="Pfam" id="PF00571">
    <property type="entry name" value="CBS"/>
    <property type="match status" value="2"/>
</dbReference>
<feature type="transmembrane region" description="Helical" evidence="12">
    <location>
        <begin position="231"/>
        <end position="256"/>
    </location>
</feature>
<evidence type="ECO:0000256" key="3">
    <source>
        <dbReference type="ARBA" id="ARBA00022692"/>
    </source>
</evidence>
<dbReference type="CDD" id="cd02205">
    <property type="entry name" value="CBS_pair_SF"/>
    <property type="match status" value="1"/>
</dbReference>
<evidence type="ECO:0000256" key="4">
    <source>
        <dbReference type="ARBA" id="ARBA00022989"/>
    </source>
</evidence>
<reference evidence="14 15" key="1">
    <citation type="submission" date="2018-05" db="EMBL/GenBank/DDBJ databases">
        <title>Draft genome of Methanospirillum stamsii Pt1.</title>
        <authorList>
            <person name="Dueholm M.S."/>
            <person name="Nielsen P.H."/>
            <person name="Bakmann L.F."/>
            <person name="Otzen D.E."/>
        </authorList>
    </citation>
    <scope>NUCLEOTIDE SEQUENCE [LARGE SCALE GENOMIC DNA]</scope>
    <source>
        <strain evidence="14 15">Pt1</strain>
    </source>
</reference>
<evidence type="ECO:0000256" key="6">
    <source>
        <dbReference type="ARBA" id="ARBA00023136"/>
    </source>
</evidence>
<dbReference type="GO" id="GO:0005254">
    <property type="term" value="F:chloride channel activity"/>
    <property type="evidence" value="ECO:0007669"/>
    <property type="project" value="UniProtKB-KW"/>
</dbReference>
<dbReference type="SUPFAM" id="SSF81340">
    <property type="entry name" value="Clc chloride channel"/>
    <property type="match status" value="1"/>
</dbReference>
<dbReference type="GO" id="GO:0009086">
    <property type="term" value="P:methionine biosynthetic process"/>
    <property type="evidence" value="ECO:0007669"/>
    <property type="project" value="UniProtKB-KW"/>
</dbReference>
<evidence type="ECO:0000256" key="5">
    <source>
        <dbReference type="ARBA" id="ARBA00023065"/>
    </source>
</evidence>
<keyword evidence="11" id="KW-0129">CBS domain</keyword>
<keyword evidence="7" id="KW-0486">Methionine biosynthesis</keyword>
<evidence type="ECO:0000256" key="2">
    <source>
        <dbReference type="ARBA" id="ARBA00022448"/>
    </source>
</evidence>
<dbReference type="Gene3D" id="3.10.580.10">
    <property type="entry name" value="CBS-domain"/>
    <property type="match status" value="1"/>
</dbReference>
<feature type="transmembrane region" description="Helical" evidence="12">
    <location>
        <begin position="277"/>
        <end position="297"/>
    </location>
</feature>
<dbReference type="InterPro" id="IPR001807">
    <property type="entry name" value="ClC"/>
</dbReference>
<dbReference type="InterPro" id="IPR014743">
    <property type="entry name" value="Cl-channel_core"/>
</dbReference>
<feature type="transmembrane region" description="Helical" evidence="12">
    <location>
        <begin position="387"/>
        <end position="412"/>
    </location>
</feature>
<dbReference type="InterPro" id="IPR000644">
    <property type="entry name" value="CBS_dom"/>
</dbReference>
<dbReference type="OrthoDB" id="89900at2157"/>
<keyword evidence="15" id="KW-1185">Reference proteome</keyword>
<evidence type="ECO:0000259" key="13">
    <source>
        <dbReference type="PROSITE" id="PS51371"/>
    </source>
</evidence>
<name>A0A2V2N828_9EURY</name>
<dbReference type="InterPro" id="IPR046342">
    <property type="entry name" value="CBS_dom_sf"/>
</dbReference>
<dbReference type="GO" id="GO:0034707">
    <property type="term" value="C:chloride channel complex"/>
    <property type="evidence" value="ECO:0007669"/>
    <property type="project" value="UniProtKB-KW"/>
</dbReference>
<keyword evidence="4 12" id="KW-1133">Transmembrane helix</keyword>
<evidence type="ECO:0000313" key="14">
    <source>
        <dbReference type="EMBL" id="PWR72407.1"/>
    </source>
</evidence>
<accession>A0A2V2N828</accession>
<keyword evidence="2" id="KW-0813">Transport</keyword>
<dbReference type="PROSITE" id="PS51371">
    <property type="entry name" value="CBS"/>
    <property type="match status" value="2"/>
</dbReference>
<evidence type="ECO:0000256" key="7">
    <source>
        <dbReference type="ARBA" id="ARBA00023167"/>
    </source>
</evidence>
<feature type="transmembrane region" description="Helical" evidence="12">
    <location>
        <begin position="201"/>
        <end position="219"/>
    </location>
</feature>
<evidence type="ECO:0000256" key="1">
    <source>
        <dbReference type="ARBA" id="ARBA00004141"/>
    </source>
</evidence>
<dbReference type="EMBL" id="QGMZ01000027">
    <property type="protein sequence ID" value="PWR72407.1"/>
    <property type="molecule type" value="Genomic_DNA"/>
</dbReference>